<evidence type="ECO:0000256" key="6">
    <source>
        <dbReference type="ARBA" id="ARBA00023146"/>
    </source>
</evidence>
<evidence type="ECO:0000256" key="7">
    <source>
        <dbReference type="HAMAP-Rule" id="MF_01428"/>
    </source>
</evidence>
<evidence type="ECO:0000313" key="10">
    <source>
        <dbReference type="EMBL" id="PTU32049.1"/>
    </source>
</evidence>
<feature type="binding site" evidence="7">
    <location>
        <position position="118"/>
    </location>
    <ligand>
        <name>Zn(2+)</name>
        <dbReference type="ChEBI" id="CHEBI:29105"/>
    </ligand>
</feature>
<comment type="similarity">
    <text evidence="7">Belongs to the class-I aminoacyl-tRNA synthetase family. GluQ subfamily.</text>
</comment>
<dbReference type="GO" id="GO:0004818">
    <property type="term" value="F:glutamate-tRNA ligase activity"/>
    <property type="evidence" value="ECO:0007669"/>
    <property type="project" value="TreeGrafter"/>
</dbReference>
<feature type="binding site" evidence="7">
    <location>
        <position position="100"/>
    </location>
    <ligand>
        <name>Zn(2+)</name>
        <dbReference type="ChEBI" id="CHEBI:29105"/>
    </ligand>
</feature>
<keyword evidence="2 7" id="KW-0479">Metal-binding</keyword>
<dbReference type="OrthoDB" id="9807503at2"/>
<keyword evidence="11" id="KW-1185">Reference proteome</keyword>
<evidence type="ECO:0000256" key="5">
    <source>
        <dbReference type="ARBA" id="ARBA00022840"/>
    </source>
</evidence>
<keyword evidence="3 7" id="KW-0547">Nucleotide-binding</keyword>
<dbReference type="PANTHER" id="PTHR43311">
    <property type="entry name" value="GLUTAMATE--TRNA LIGASE"/>
    <property type="match status" value="1"/>
</dbReference>
<dbReference type="GO" id="GO:0008270">
    <property type="term" value="F:zinc ion binding"/>
    <property type="evidence" value="ECO:0007669"/>
    <property type="project" value="UniProtKB-UniRule"/>
</dbReference>
<dbReference type="HAMAP" id="MF_01428">
    <property type="entry name" value="Glu_Q_tRNA_synth"/>
    <property type="match status" value="1"/>
</dbReference>
<dbReference type="GO" id="GO:0006424">
    <property type="term" value="P:glutamyl-tRNA aminoacylation"/>
    <property type="evidence" value="ECO:0007669"/>
    <property type="project" value="InterPro"/>
</dbReference>
<name>A0A2T5MHN3_9GAMM</name>
<evidence type="ECO:0000256" key="1">
    <source>
        <dbReference type="ARBA" id="ARBA00022598"/>
    </source>
</evidence>
<dbReference type="InterPro" id="IPR022380">
    <property type="entry name" value="Glu-Q_tRNA(Asp)_Synthase"/>
</dbReference>
<feature type="binding site" evidence="7">
    <location>
        <begin position="6"/>
        <end position="10"/>
    </location>
    <ligand>
        <name>L-glutamate</name>
        <dbReference type="ChEBI" id="CHEBI:29985"/>
    </ligand>
</feature>
<evidence type="ECO:0000256" key="3">
    <source>
        <dbReference type="ARBA" id="ARBA00022741"/>
    </source>
</evidence>
<dbReference type="NCBIfam" id="TIGR03838">
    <property type="entry name" value="queuosine_YadB"/>
    <property type="match status" value="1"/>
</dbReference>
<evidence type="ECO:0000256" key="4">
    <source>
        <dbReference type="ARBA" id="ARBA00022833"/>
    </source>
</evidence>
<feature type="short sequence motif" description="'KMSKS' region" evidence="7">
    <location>
        <begin position="231"/>
        <end position="235"/>
    </location>
</feature>
<dbReference type="EMBL" id="QANS01000002">
    <property type="protein sequence ID" value="PTU32049.1"/>
    <property type="molecule type" value="Genomic_DNA"/>
</dbReference>
<feature type="binding site" evidence="7">
    <location>
        <position position="42"/>
    </location>
    <ligand>
        <name>L-glutamate</name>
        <dbReference type="ChEBI" id="CHEBI:29985"/>
    </ligand>
</feature>
<feature type="binding site" evidence="7">
    <location>
        <position position="122"/>
    </location>
    <ligand>
        <name>Zn(2+)</name>
        <dbReference type="ChEBI" id="CHEBI:29105"/>
    </ligand>
</feature>
<comment type="function">
    <text evidence="7">Catalyzes the tRNA-independent activation of glutamate in presence of ATP and the subsequent transfer of glutamate onto a tRNA(Asp). Glutamate is transferred on the 2-amino-5-(4,5-dihydroxy-2-cyclopenten-1-yl) moiety of the queuosine in the wobble position of the QUC anticodon.</text>
</comment>
<dbReference type="GO" id="GO:0005524">
    <property type="term" value="F:ATP binding"/>
    <property type="evidence" value="ECO:0007669"/>
    <property type="project" value="UniProtKB-KW"/>
</dbReference>
<dbReference type="InterPro" id="IPR049940">
    <property type="entry name" value="GluQ/Sye"/>
</dbReference>
<dbReference type="PRINTS" id="PR00987">
    <property type="entry name" value="TRNASYNTHGLU"/>
</dbReference>
<keyword evidence="8" id="KW-0648">Protein biosynthesis</keyword>
<dbReference type="EC" id="6.1.1.-" evidence="7"/>
<feature type="binding site" evidence="7">
    <location>
        <position position="175"/>
    </location>
    <ligand>
        <name>L-glutamate</name>
        <dbReference type="ChEBI" id="CHEBI:29985"/>
    </ligand>
</feature>
<comment type="cofactor">
    <cofactor evidence="7">
        <name>Zn(2+)</name>
        <dbReference type="ChEBI" id="CHEBI:29105"/>
    </cofactor>
    <text evidence="7">Binds 1 zinc ion per subunit.</text>
</comment>
<dbReference type="NCBIfam" id="NF004314">
    <property type="entry name" value="PRK05710.1-3"/>
    <property type="match status" value="1"/>
</dbReference>
<dbReference type="Pfam" id="PF00749">
    <property type="entry name" value="tRNA-synt_1c"/>
    <property type="match status" value="1"/>
</dbReference>
<dbReference type="InterPro" id="IPR020058">
    <property type="entry name" value="Glu/Gln-tRNA-synth_Ib_cat-dom"/>
</dbReference>
<proteinExistence type="inferred from homology"/>
<dbReference type="PANTHER" id="PTHR43311:SF1">
    <property type="entry name" value="GLUTAMYL-Q TRNA(ASP) SYNTHETASE"/>
    <property type="match status" value="1"/>
</dbReference>
<dbReference type="GO" id="GO:0005829">
    <property type="term" value="C:cytosol"/>
    <property type="evidence" value="ECO:0007669"/>
    <property type="project" value="TreeGrafter"/>
</dbReference>
<comment type="caution">
    <text evidence="10">The sequence shown here is derived from an EMBL/GenBank/DDBJ whole genome shotgun (WGS) entry which is preliminary data.</text>
</comment>
<dbReference type="RefSeq" id="WP_107939240.1">
    <property type="nucleotide sequence ID" value="NZ_QANS01000002.1"/>
</dbReference>
<evidence type="ECO:0000259" key="9">
    <source>
        <dbReference type="Pfam" id="PF00749"/>
    </source>
</evidence>
<protein>
    <recommendedName>
        <fullName evidence="7">Glutamyl-Q tRNA(Asp) synthetase</fullName>
        <shortName evidence="7">Glu-Q-RSs</shortName>
        <ecNumber evidence="7">6.1.1.-</ecNumber>
    </recommendedName>
</protein>
<keyword evidence="5 7" id="KW-0067">ATP-binding</keyword>
<dbReference type="FunFam" id="3.40.50.620:FF:000093">
    <property type="entry name" value="Glutamyl-Q tRNA(Asp) synthetase"/>
    <property type="match status" value="1"/>
</dbReference>
<dbReference type="SUPFAM" id="SSF52374">
    <property type="entry name" value="Nucleotidylyl transferase"/>
    <property type="match status" value="1"/>
</dbReference>
<dbReference type="GO" id="GO:0006400">
    <property type="term" value="P:tRNA modification"/>
    <property type="evidence" value="ECO:0007669"/>
    <property type="project" value="InterPro"/>
</dbReference>
<dbReference type="InterPro" id="IPR014729">
    <property type="entry name" value="Rossmann-like_a/b/a_fold"/>
</dbReference>
<dbReference type="AlphaFoldDB" id="A0A2T5MHN3"/>
<organism evidence="10 11">
    <name type="scientific">Stenotrophobium rhamnosiphilum</name>
    <dbReference type="NCBI Taxonomy" id="2029166"/>
    <lineage>
        <taxon>Bacteria</taxon>
        <taxon>Pseudomonadati</taxon>
        <taxon>Pseudomonadota</taxon>
        <taxon>Gammaproteobacteria</taxon>
        <taxon>Nevskiales</taxon>
        <taxon>Nevskiaceae</taxon>
        <taxon>Stenotrophobium</taxon>
    </lineage>
</organism>
<feature type="binding site" evidence="7">
    <location>
        <position position="98"/>
    </location>
    <ligand>
        <name>Zn(2+)</name>
        <dbReference type="ChEBI" id="CHEBI:29105"/>
    </ligand>
</feature>
<gene>
    <name evidence="7" type="primary">gluQ</name>
    <name evidence="10" type="ORF">CJD38_05060</name>
</gene>
<dbReference type="Gene3D" id="3.40.50.620">
    <property type="entry name" value="HUPs"/>
    <property type="match status" value="1"/>
</dbReference>
<feature type="short sequence motif" description="'HIGH' region" evidence="7">
    <location>
        <begin position="9"/>
        <end position="19"/>
    </location>
</feature>
<keyword evidence="6 7" id="KW-0030">Aminoacyl-tRNA synthetase</keyword>
<accession>A0A2T5MHN3</accession>
<evidence type="ECO:0000256" key="8">
    <source>
        <dbReference type="RuleBase" id="RU363037"/>
    </source>
</evidence>
<feature type="binding site" evidence="7">
    <location>
        <position position="193"/>
    </location>
    <ligand>
        <name>L-glutamate</name>
        <dbReference type="ChEBI" id="CHEBI:29985"/>
    </ligand>
</feature>
<keyword evidence="4 7" id="KW-0862">Zinc</keyword>
<dbReference type="InterPro" id="IPR000924">
    <property type="entry name" value="Glu/Gln-tRNA-synth"/>
</dbReference>
<evidence type="ECO:0000313" key="11">
    <source>
        <dbReference type="Proteomes" id="UP000244248"/>
    </source>
</evidence>
<sequence>MSYRGRFAPTPSGPLHMGSLFTALASYLQARARGGQWLIRIDDLDIPRNVPGADTAILKQLESHGLQWDEAPRYQSQYIQQYQHALNVLTERKLLYGCTCTRAELAATTLAGPDGPVYAGTCRDKSVGAEKHSLRVRADDSSLSFVDLLLGEQTRQLHNEIGDFVVQRSDGILGYQLACAVDEFEQGITEVIRGADLLDSTFRQLYLQQLLGLKPAQYGHLPVLVQNDGKKLSKQNHAAPIDAKDAPSNLLQCLTALGQNPPTSLFSATPADILNWATQQWDIAHIPKKTALQWSNSPASGIL</sequence>
<dbReference type="Proteomes" id="UP000244248">
    <property type="component" value="Unassembled WGS sequence"/>
</dbReference>
<evidence type="ECO:0000256" key="2">
    <source>
        <dbReference type="ARBA" id="ARBA00022723"/>
    </source>
</evidence>
<reference evidence="10 11" key="1">
    <citation type="submission" date="2018-04" db="EMBL/GenBank/DDBJ databases">
        <title>Novel species isolated from glacier.</title>
        <authorList>
            <person name="Liu Q."/>
            <person name="Xin Y.-H."/>
        </authorList>
    </citation>
    <scope>NUCLEOTIDE SEQUENCE [LARGE SCALE GENOMIC DNA]</scope>
    <source>
        <strain evidence="10 11">GT1R17</strain>
    </source>
</reference>
<keyword evidence="1 7" id="KW-0436">Ligase</keyword>
<feature type="binding site" evidence="7">
    <location>
        <position position="234"/>
    </location>
    <ligand>
        <name>ATP</name>
        <dbReference type="ChEBI" id="CHEBI:30616"/>
    </ligand>
</feature>
<feature type="domain" description="Glutamyl/glutaminyl-tRNA synthetase class Ib catalytic" evidence="9">
    <location>
        <begin position="4"/>
        <end position="240"/>
    </location>
</feature>